<dbReference type="EMBL" id="VICH01000004">
    <property type="protein sequence ID" value="TQV68902.1"/>
    <property type="molecule type" value="Genomic_DNA"/>
</dbReference>
<dbReference type="InterPro" id="IPR025961">
    <property type="entry name" value="Metal_resist"/>
</dbReference>
<keyword evidence="3" id="KW-1185">Reference proteome</keyword>
<organism evidence="2 3">
    <name type="scientific">Aliiroseovarius halocynthiae</name>
    <dbReference type="NCBI Taxonomy" id="985055"/>
    <lineage>
        <taxon>Bacteria</taxon>
        <taxon>Pseudomonadati</taxon>
        <taxon>Pseudomonadota</taxon>
        <taxon>Alphaproteobacteria</taxon>
        <taxon>Rhodobacterales</taxon>
        <taxon>Paracoccaceae</taxon>
        <taxon>Aliiroseovarius</taxon>
    </lineage>
</organism>
<dbReference type="Pfam" id="PF13801">
    <property type="entry name" value="Metal_resist"/>
    <property type="match status" value="1"/>
</dbReference>
<evidence type="ECO:0000256" key="1">
    <source>
        <dbReference type="SAM" id="Phobius"/>
    </source>
</evidence>
<accession>A0A545SVA0</accession>
<dbReference type="OrthoDB" id="7876971at2"/>
<feature type="transmembrane region" description="Helical" evidence="1">
    <location>
        <begin position="21"/>
        <end position="42"/>
    </location>
</feature>
<evidence type="ECO:0000313" key="2">
    <source>
        <dbReference type="EMBL" id="TQV68902.1"/>
    </source>
</evidence>
<name>A0A545SVA0_9RHOB</name>
<sequence>MNMSDQTPQSETRPRRRWSRWVLVASLTVNLLVLGLVVGANFSGHRGHDFDHRGPERGAIRDLGFGPIAKALDDKDRREIGRAFRRESGSFKENRAALEQDFNTLLQVLRSDRFDPVRFETALSAQADRLRARGETLRKLVAEKVAAMSVDERNAFADRLEDAVDRKSSRKSH</sequence>
<proteinExistence type="predicted"/>
<protein>
    <submittedName>
        <fullName evidence="2">Periplasmic heavy metal sensor</fullName>
    </submittedName>
</protein>
<reference evidence="2 3" key="1">
    <citation type="submission" date="2019-06" db="EMBL/GenBank/DDBJ databases">
        <title>A novel species of marine bacteria.</title>
        <authorList>
            <person name="Wang Y."/>
        </authorList>
    </citation>
    <scope>NUCLEOTIDE SEQUENCE [LARGE SCALE GENOMIC DNA]</scope>
    <source>
        <strain evidence="2 3">MA1-10</strain>
    </source>
</reference>
<dbReference type="Proteomes" id="UP000315816">
    <property type="component" value="Unassembled WGS sequence"/>
</dbReference>
<dbReference type="AlphaFoldDB" id="A0A545SVA0"/>
<gene>
    <name evidence="2" type="ORF">FIL88_04815</name>
</gene>
<keyword evidence="1" id="KW-1133">Transmembrane helix</keyword>
<evidence type="ECO:0000313" key="3">
    <source>
        <dbReference type="Proteomes" id="UP000315816"/>
    </source>
</evidence>
<comment type="caution">
    <text evidence="2">The sequence shown here is derived from an EMBL/GenBank/DDBJ whole genome shotgun (WGS) entry which is preliminary data.</text>
</comment>
<keyword evidence="1" id="KW-0472">Membrane</keyword>
<keyword evidence="1" id="KW-0812">Transmembrane</keyword>